<feature type="non-terminal residue" evidence="1">
    <location>
        <position position="132"/>
    </location>
</feature>
<organism evidence="1 2">
    <name type="scientific">Hypholoma sublateritium (strain FD-334 SS-4)</name>
    <dbReference type="NCBI Taxonomy" id="945553"/>
    <lineage>
        <taxon>Eukaryota</taxon>
        <taxon>Fungi</taxon>
        <taxon>Dikarya</taxon>
        <taxon>Basidiomycota</taxon>
        <taxon>Agaricomycotina</taxon>
        <taxon>Agaricomycetes</taxon>
        <taxon>Agaricomycetidae</taxon>
        <taxon>Agaricales</taxon>
        <taxon>Agaricineae</taxon>
        <taxon>Strophariaceae</taxon>
        <taxon>Hypholoma</taxon>
    </lineage>
</organism>
<keyword evidence="2" id="KW-1185">Reference proteome</keyword>
<dbReference type="Proteomes" id="UP000054270">
    <property type="component" value="Unassembled WGS sequence"/>
</dbReference>
<dbReference type="SUPFAM" id="SSF52540">
    <property type="entry name" value="P-loop containing nucleoside triphosphate hydrolases"/>
    <property type="match status" value="1"/>
</dbReference>
<sequence>IILAGDFAQLPPVIQGSALYQQGTVSKLQNFNMSLRDQENTIGLLTWHQITTVVILKQNMRQQSQTDEDSALRTALENMRYAACTTEDLNFLNSRTVGPGPLKPKLNEFPFRDVSIITAWNAQKDLINDLGS</sequence>
<dbReference type="InterPro" id="IPR027417">
    <property type="entry name" value="P-loop_NTPase"/>
</dbReference>
<proteinExistence type="predicted"/>
<accession>A0A0D2KFY3</accession>
<name>A0A0D2KFY3_HYPSF</name>
<protein>
    <recommendedName>
        <fullName evidence="3">ATP-dependent DNA helicase</fullName>
    </recommendedName>
</protein>
<dbReference type="AlphaFoldDB" id="A0A0D2KFY3"/>
<evidence type="ECO:0000313" key="2">
    <source>
        <dbReference type="Proteomes" id="UP000054270"/>
    </source>
</evidence>
<feature type="non-terminal residue" evidence="1">
    <location>
        <position position="1"/>
    </location>
</feature>
<dbReference type="OrthoDB" id="432234at2759"/>
<reference evidence="2" key="1">
    <citation type="submission" date="2014-04" db="EMBL/GenBank/DDBJ databases">
        <title>Evolutionary Origins and Diversification of the Mycorrhizal Mutualists.</title>
        <authorList>
            <consortium name="DOE Joint Genome Institute"/>
            <consortium name="Mycorrhizal Genomics Consortium"/>
            <person name="Kohler A."/>
            <person name="Kuo A."/>
            <person name="Nagy L.G."/>
            <person name="Floudas D."/>
            <person name="Copeland A."/>
            <person name="Barry K.W."/>
            <person name="Cichocki N."/>
            <person name="Veneault-Fourrey C."/>
            <person name="LaButti K."/>
            <person name="Lindquist E.A."/>
            <person name="Lipzen A."/>
            <person name="Lundell T."/>
            <person name="Morin E."/>
            <person name="Murat C."/>
            <person name="Riley R."/>
            <person name="Ohm R."/>
            <person name="Sun H."/>
            <person name="Tunlid A."/>
            <person name="Henrissat B."/>
            <person name="Grigoriev I.V."/>
            <person name="Hibbett D.S."/>
            <person name="Martin F."/>
        </authorList>
    </citation>
    <scope>NUCLEOTIDE SEQUENCE [LARGE SCALE GENOMIC DNA]</scope>
    <source>
        <strain evidence="2">FD-334 SS-4</strain>
    </source>
</reference>
<evidence type="ECO:0000313" key="1">
    <source>
        <dbReference type="EMBL" id="KJA13377.1"/>
    </source>
</evidence>
<dbReference type="OMA" id="ELGSARX"/>
<gene>
    <name evidence="1" type="ORF">HYPSUDRAFT_110311</name>
</gene>
<evidence type="ECO:0008006" key="3">
    <source>
        <dbReference type="Google" id="ProtNLM"/>
    </source>
</evidence>
<dbReference type="EMBL" id="KN817748">
    <property type="protein sequence ID" value="KJA13377.1"/>
    <property type="molecule type" value="Genomic_DNA"/>
</dbReference>